<accession>A0AA88A8K8</accession>
<feature type="compositionally biased region" description="Polar residues" evidence="1">
    <location>
        <begin position="56"/>
        <end position="68"/>
    </location>
</feature>
<comment type="caution">
    <text evidence="2">The sequence shown here is derived from an EMBL/GenBank/DDBJ whole genome shotgun (WGS) entry which is preliminary data.</text>
</comment>
<keyword evidence="3" id="KW-1185">Reference proteome</keyword>
<reference evidence="2" key="1">
    <citation type="submission" date="2023-07" db="EMBL/GenBank/DDBJ databases">
        <title>draft genome sequence of fig (Ficus carica).</title>
        <authorList>
            <person name="Takahashi T."/>
            <person name="Nishimura K."/>
        </authorList>
    </citation>
    <scope>NUCLEOTIDE SEQUENCE</scope>
</reference>
<organism evidence="2 3">
    <name type="scientific">Ficus carica</name>
    <name type="common">Common fig</name>
    <dbReference type="NCBI Taxonomy" id="3494"/>
    <lineage>
        <taxon>Eukaryota</taxon>
        <taxon>Viridiplantae</taxon>
        <taxon>Streptophyta</taxon>
        <taxon>Embryophyta</taxon>
        <taxon>Tracheophyta</taxon>
        <taxon>Spermatophyta</taxon>
        <taxon>Magnoliopsida</taxon>
        <taxon>eudicotyledons</taxon>
        <taxon>Gunneridae</taxon>
        <taxon>Pentapetalae</taxon>
        <taxon>rosids</taxon>
        <taxon>fabids</taxon>
        <taxon>Rosales</taxon>
        <taxon>Moraceae</taxon>
        <taxon>Ficeae</taxon>
        <taxon>Ficus</taxon>
    </lineage>
</organism>
<feature type="region of interest" description="Disordered" evidence="1">
    <location>
        <begin position="53"/>
        <end position="117"/>
    </location>
</feature>
<gene>
    <name evidence="2" type="ORF">TIFTF001_020432</name>
</gene>
<evidence type="ECO:0000256" key="1">
    <source>
        <dbReference type="SAM" id="MobiDB-lite"/>
    </source>
</evidence>
<evidence type="ECO:0000313" key="3">
    <source>
        <dbReference type="Proteomes" id="UP001187192"/>
    </source>
</evidence>
<protein>
    <submittedName>
        <fullName evidence="2">Uncharacterized protein</fullName>
    </submittedName>
</protein>
<feature type="compositionally biased region" description="Polar residues" evidence="1">
    <location>
        <begin position="91"/>
        <end position="104"/>
    </location>
</feature>
<sequence>MMHQIAAAKLGRNWGAICIKMMRDCYSKAAAKPHFFFVSFLFCAVNQADNTPLPPTSQAHAVSAQLKQPTPPLLSRPAPSTPVRFLPKLPSLTSAQPTPSQHARPTQPLALLADQPV</sequence>
<proteinExistence type="predicted"/>
<dbReference type="AlphaFoldDB" id="A0AA88A8K8"/>
<dbReference type="Proteomes" id="UP001187192">
    <property type="component" value="Unassembled WGS sequence"/>
</dbReference>
<dbReference type="EMBL" id="BTGU01000037">
    <property type="protein sequence ID" value="GMN51284.1"/>
    <property type="molecule type" value="Genomic_DNA"/>
</dbReference>
<evidence type="ECO:0000313" key="2">
    <source>
        <dbReference type="EMBL" id="GMN51284.1"/>
    </source>
</evidence>
<name>A0AA88A8K8_FICCA</name>